<evidence type="ECO:0000313" key="2">
    <source>
        <dbReference type="EMBL" id="KAF6802806.1"/>
    </source>
</evidence>
<gene>
    <name evidence="2" type="ORF">CSOJ01_11328</name>
</gene>
<evidence type="ECO:0000256" key="1">
    <source>
        <dbReference type="SAM" id="MobiDB-lite"/>
    </source>
</evidence>
<feature type="compositionally biased region" description="Acidic residues" evidence="1">
    <location>
        <begin position="126"/>
        <end position="136"/>
    </location>
</feature>
<reference evidence="2 3" key="1">
    <citation type="journal article" date="2020" name="Phytopathology">
        <title>Genome Sequence Resources of Colletotrichum truncatum, C. plurivorum, C. musicola, and C. sojae: Four Species Pathogenic to Soybean (Glycine max).</title>
        <authorList>
            <person name="Rogerio F."/>
            <person name="Boufleur T.R."/>
            <person name="Ciampi-Guillardi M."/>
            <person name="Sukno S.A."/>
            <person name="Thon M.R."/>
            <person name="Massola Junior N.S."/>
            <person name="Baroncelli R."/>
        </authorList>
    </citation>
    <scope>NUCLEOTIDE SEQUENCE [LARGE SCALE GENOMIC DNA]</scope>
    <source>
        <strain evidence="2 3">LFN0009</strain>
    </source>
</reference>
<comment type="caution">
    <text evidence="2">The sequence shown here is derived from an EMBL/GenBank/DDBJ whole genome shotgun (WGS) entry which is preliminary data.</text>
</comment>
<feature type="region of interest" description="Disordered" evidence="1">
    <location>
        <begin position="120"/>
        <end position="176"/>
    </location>
</feature>
<evidence type="ECO:0000313" key="3">
    <source>
        <dbReference type="Proteomes" id="UP000652219"/>
    </source>
</evidence>
<keyword evidence="3" id="KW-1185">Reference proteome</keyword>
<dbReference type="EMBL" id="WIGN01000258">
    <property type="protein sequence ID" value="KAF6802806.1"/>
    <property type="molecule type" value="Genomic_DNA"/>
</dbReference>
<sequence length="176" mass="19151">MSTTINPRLAHPPPPGSTFLHRTTSFSIFSTPSGPPIVINHILPNPRTITIGGLVYNAAALRRHRHAIALLSRCGPDLPVPFSCSEAIAPWWFFPLLQEEVEREKAVDAAVTRALMMRRVSRSQQQEDEEEEEEVAEPPGSNFIYVGDGFYGGDEKDGGDSQSQDGAEVAAPASAK</sequence>
<accession>A0A8H6IYP5</accession>
<dbReference type="Proteomes" id="UP000652219">
    <property type="component" value="Unassembled WGS sequence"/>
</dbReference>
<dbReference type="AlphaFoldDB" id="A0A8H6IYP5"/>
<name>A0A8H6IYP5_9PEZI</name>
<organism evidence="2 3">
    <name type="scientific">Colletotrichum sojae</name>
    <dbReference type="NCBI Taxonomy" id="2175907"/>
    <lineage>
        <taxon>Eukaryota</taxon>
        <taxon>Fungi</taxon>
        <taxon>Dikarya</taxon>
        <taxon>Ascomycota</taxon>
        <taxon>Pezizomycotina</taxon>
        <taxon>Sordariomycetes</taxon>
        <taxon>Hypocreomycetidae</taxon>
        <taxon>Glomerellales</taxon>
        <taxon>Glomerellaceae</taxon>
        <taxon>Colletotrichum</taxon>
        <taxon>Colletotrichum orchidearum species complex</taxon>
    </lineage>
</organism>
<protein>
    <submittedName>
        <fullName evidence="2">Uncharacterized protein</fullName>
    </submittedName>
</protein>
<proteinExistence type="predicted"/>